<keyword evidence="1" id="KW-0813">Transport</keyword>
<accession>A0A4R3V5W2</accession>
<dbReference type="AlphaFoldDB" id="A0A4R3V5W2"/>
<dbReference type="GO" id="GO:1990060">
    <property type="term" value="C:maltose transport complex"/>
    <property type="evidence" value="ECO:0007669"/>
    <property type="project" value="TreeGrafter"/>
</dbReference>
<evidence type="ECO:0000256" key="5">
    <source>
        <dbReference type="ARBA" id="ARBA00022840"/>
    </source>
</evidence>
<dbReference type="InterPro" id="IPR008995">
    <property type="entry name" value="Mo/tungstate-bd_C_term_dom"/>
</dbReference>
<feature type="domain" description="ABC transporter" evidence="7">
    <location>
        <begin position="4"/>
        <end position="234"/>
    </location>
</feature>
<dbReference type="SUPFAM" id="SSF52540">
    <property type="entry name" value="P-loop containing nucleoside triphosphate hydrolases"/>
    <property type="match status" value="1"/>
</dbReference>
<keyword evidence="8" id="KW-0762">Sugar transport</keyword>
<evidence type="ECO:0000313" key="9">
    <source>
        <dbReference type="Proteomes" id="UP000295110"/>
    </source>
</evidence>
<dbReference type="InterPro" id="IPR012340">
    <property type="entry name" value="NA-bd_OB-fold"/>
</dbReference>
<dbReference type="CDD" id="cd03301">
    <property type="entry name" value="ABC_MalK_N"/>
    <property type="match status" value="1"/>
</dbReference>
<dbReference type="InterPro" id="IPR015855">
    <property type="entry name" value="ABC_transpr_MalK-like"/>
</dbReference>
<dbReference type="GO" id="GO:0015423">
    <property type="term" value="F:ABC-type maltose transporter activity"/>
    <property type="evidence" value="ECO:0007669"/>
    <property type="project" value="TreeGrafter"/>
</dbReference>
<dbReference type="GO" id="GO:0005524">
    <property type="term" value="F:ATP binding"/>
    <property type="evidence" value="ECO:0007669"/>
    <property type="project" value="UniProtKB-KW"/>
</dbReference>
<evidence type="ECO:0000256" key="1">
    <source>
        <dbReference type="ARBA" id="ARBA00022448"/>
    </source>
</evidence>
<dbReference type="PROSITE" id="PS00211">
    <property type="entry name" value="ABC_TRANSPORTER_1"/>
    <property type="match status" value="1"/>
</dbReference>
<dbReference type="Pfam" id="PF00005">
    <property type="entry name" value="ABC_tran"/>
    <property type="match status" value="1"/>
</dbReference>
<dbReference type="GO" id="GO:0055052">
    <property type="term" value="C:ATP-binding cassette (ABC) transporter complex, substrate-binding subunit-containing"/>
    <property type="evidence" value="ECO:0007669"/>
    <property type="project" value="TreeGrafter"/>
</dbReference>
<dbReference type="RefSeq" id="WP_132571035.1">
    <property type="nucleotide sequence ID" value="NZ_CBCSGL010000048.1"/>
</dbReference>
<gene>
    <name evidence="8" type="ORF">EV671_1008142</name>
</gene>
<dbReference type="FunFam" id="3.40.50.300:FF:000042">
    <property type="entry name" value="Maltose/maltodextrin ABC transporter, ATP-binding protein"/>
    <property type="match status" value="1"/>
</dbReference>
<protein>
    <submittedName>
        <fullName evidence="8">Multiple sugar transport system ATP-binding protein</fullName>
    </submittedName>
</protein>
<evidence type="ECO:0000259" key="7">
    <source>
        <dbReference type="PROSITE" id="PS50893"/>
    </source>
</evidence>
<dbReference type="Pfam" id="PF17912">
    <property type="entry name" value="OB_MalK"/>
    <property type="match status" value="1"/>
</dbReference>
<dbReference type="PROSITE" id="PS50893">
    <property type="entry name" value="ABC_TRANSPORTER_2"/>
    <property type="match status" value="1"/>
</dbReference>
<evidence type="ECO:0000256" key="3">
    <source>
        <dbReference type="ARBA" id="ARBA00022519"/>
    </source>
</evidence>
<dbReference type="Gene3D" id="2.40.50.140">
    <property type="entry name" value="Nucleic acid-binding proteins"/>
    <property type="match status" value="1"/>
</dbReference>
<comment type="caution">
    <text evidence="8">The sequence shown here is derived from an EMBL/GenBank/DDBJ whole genome shotgun (WGS) entry which is preliminary data.</text>
</comment>
<dbReference type="GO" id="GO:0016887">
    <property type="term" value="F:ATP hydrolysis activity"/>
    <property type="evidence" value="ECO:0007669"/>
    <property type="project" value="InterPro"/>
</dbReference>
<dbReference type="EMBL" id="SMBU01000008">
    <property type="protein sequence ID" value="TCV00387.1"/>
    <property type="molecule type" value="Genomic_DNA"/>
</dbReference>
<organism evidence="8 9">
    <name type="scientific">Roseateles saccharophilus</name>
    <name type="common">Pseudomonas saccharophila</name>
    <dbReference type="NCBI Taxonomy" id="304"/>
    <lineage>
        <taxon>Bacteria</taxon>
        <taxon>Pseudomonadati</taxon>
        <taxon>Pseudomonadota</taxon>
        <taxon>Betaproteobacteria</taxon>
        <taxon>Burkholderiales</taxon>
        <taxon>Sphaerotilaceae</taxon>
        <taxon>Roseateles</taxon>
    </lineage>
</organism>
<keyword evidence="5 8" id="KW-0067">ATP-binding</keyword>
<keyword evidence="3" id="KW-0997">Cell inner membrane</keyword>
<keyword evidence="4" id="KW-0547">Nucleotide-binding</keyword>
<dbReference type="InterPro" id="IPR003439">
    <property type="entry name" value="ABC_transporter-like_ATP-bd"/>
</dbReference>
<dbReference type="Proteomes" id="UP000295110">
    <property type="component" value="Unassembled WGS sequence"/>
</dbReference>
<dbReference type="InterPro" id="IPR017871">
    <property type="entry name" value="ABC_transporter-like_CS"/>
</dbReference>
<dbReference type="InterPro" id="IPR047641">
    <property type="entry name" value="ABC_transpr_MalK/UgpC-like"/>
</dbReference>
<dbReference type="PANTHER" id="PTHR43875:SF3">
    <property type="entry name" value="MALTOSE_MALTODEXTRIN IMPORT ATP-BINDING PROTEIN MALK"/>
    <property type="match status" value="1"/>
</dbReference>
<dbReference type="InterPro" id="IPR040582">
    <property type="entry name" value="OB_MalK-like"/>
</dbReference>
<reference evidence="8 9" key="1">
    <citation type="submission" date="2019-03" db="EMBL/GenBank/DDBJ databases">
        <title>Genomic Encyclopedia of Type Strains, Phase IV (KMG-IV): sequencing the most valuable type-strain genomes for metagenomic binning, comparative biology and taxonomic classification.</title>
        <authorList>
            <person name="Goeker M."/>
        </authorList>
    </citation>
    <scope>NUCLEOTIDE SEQUENCE [LARGE SCALE GENOMIC DNA]</scope>
    <source>
        <strain evidence="8 9">DSM 654</strain>
    </source>
</reference>
<dbReference type="NCBIfam" id="NF008653">
    <property type="entry name" value="PRK11650.1"/>
    <property type="match status" value="1"/>
</dbReference>
<dbReference type="InterPro" id="IPR003593">
    <property type="entry name" value="AAA+_ATPase"/>
</dbReference>
<dbReference type="InterPro" id="IPR027417">
    <property type="entry name" value="P-loop_NTPase"/>
</dbReference>
<name>A0A4R3V5W2_ROSSA</name>
<keyword evidence="6" id="KW-0472">Membrane</keyword>
<evidence type="ECO:0000256" key="6">
    <source>
        <dbReference type="ARBA" id="ARBA00023136"/>
    </source>
</evidence>
<sequence length="373" mass="40542">MADVRLTGVEKAYGDIRILHGIDLEIRDGEFMVFVGPSGCGKSTLLRSIAGLEEITGGELTIGGRVVNDVPPSARGIAMVFQSYALYPHMNLFDNMAFGLKLAKVPKAEIETAVRNAAKILHIEHLLDRKPKDLSGGQRQRVAIGRAIVRKPEVFLFDEPLSNLDAALRVRMRYEFAKLHEDLKTTMIYVTHDQVEAMTLADRIVVLSAGKVEQVGSPLELYEHPRNLFVAGFIGSPKMNFIEGELVAIEAGHVDVKLSGGNVVLQARVDGSAAQVGDKVTLGVRPEHIRTEGQGNQLQSTVAFVESLGGTTFAYCPYPGVEEALTCQFEGRNGADRLRSGQALNLHLPAEALYVFDADGKALRRLAAPELSA</sequence>
<dbReference type="Gene3D" id="2.40.50.100">
    <property type="match status" value="1"/>
</dbReference>
<evidence type="ECO:0000256" key="4">
    <source>
        <dbReference type="ARBA" id="ARBA00022741"/>
    </source>
</evidence>
<dbReference type="PANTHER" id="PTHR43875">
    <property type="entry name" value="MALTODEXTRIN IMPORT ATP-BINDING PROTEIN MSMX"/>
    <property type="match status" value="1"/>
</dbReference>
<dbReference type="Gene3D" id="3.40.50.300">
    <property type="entry name" value="P-loop containing nucleotide triphosphate hydrolases"/>
    <property type="match status" value="1"/>
</dbReference>
<keyword evidence="2" id="KW-1003">Cell membrane</keyword>
<dbReference type="SUPFAM" id="SSF50331">
    <property type="entry name" value="MOP-like"/>
    <property type="match status" value="1"/>
</dbReference>
<evidence type="ECO:0000313" key="8">
    <source>
        <dbReference type="EMBL" id="TCV00387.1"/>
    </source>
</evidence>
<dbReference type="SMART" id="SM00382">
    <property type="entry name" value="AAA"/>
    <property type="match status" value="1"/>
</dbReference>
<evidence type="ECO:0000256" key="2">
    <source>
        <dbReference type="ARBA" id="ARBA00022475"/>
    </source>
</evidence>
<keyword evidence="9" id="KW-1185">Reference proteome</keyword>
<dbReference type="OrthoDB" id="5298774at2"/>
<proteinExistence type="predicted"/>